<protein>
    <submittedName>
        <fullName evidence="2">Haloacid dehalogenase-like hydrolase</fullName>
    </submittedName>
</protein>
<gene>
    <name evidence="2" type="ORF">EGT49_08395</name>
</gene>
<evidence type="ECO:0000259" key="1">
    <source>
        <dbReference type="Pfam" id="PF25509"/>
    </source>
</evidence>
<accession>A0A4Z0JIH6</accession>
<dbReference type="AlphaFoldDB" id="A0A4Z0JIH6"/>
<comment type="caution">
    <text evidence="2">The sequence shown here is derived from an EMBL/GenBank/DDBJ whole genome shotgun (WGS) entry which is preliminary data.</text>
</comment>
<sequence>MVKRLISATASEISKMSKDDLFTAIKASEGRVVMSENVVIHETVEGGITTSEMVRAFGADMILLNGFDTFNPIVLGTPNQLTLASAQPDESVIKTLKKLVGRPIGVNLEPVDPDIEMLEERREIAKGRQASVESLRKAKELGFDFICLTANPGVGTSNKAITTAIKLAKEHFQGLIIAGKMHKAGGNEPIFTKDVIENYIAAGADILLLPAVGTVWGIRREELKEAVDLAHQHNVLALSAIGTSQESSQPDIIRNMAILNKEIGFDLQHIGDCQRNRFENIAELKQALGGYRHYLASIARSVER</sequence>
<dbReference type="Pfam" id="PF25509">
    <property type="entry name" value="DUF7916"/>
    <property type="match status" value="1"/>
</dbReference>
<keyword evidence="3" id="KW-1185">Reference proteome</keyword>
<name>A0A4Z0JIH6_9LACO</name>
<proteinExistence type="predicted"/>
<evidence type="ECO:0000313" key="2">
    <source>
        <dbReference type="EMBL" id="TGD22651.1"/>
    </source>
</evidence>
<feature type="domain" description="DUF7916" evidence="1">
    <location>
        <begin position="6"/>
        <end position="304"/>
    </location>
</feature>
<dbReference type="EMBL" id="RKLY01000020">
    <property type="protein sequence ID" value="TGD22651.1"/>
    <property type="molecule type" value="Genomic_DNA"/>
</dbReference>
<dbReference type="OrthoDB" id="5581965at2"/>
<dbReference type="RefSeq" id="WP_135373361.1">
    <property type="nucleotide sequence ID" value="NZ_RKLY01000020.1"/>
</dbReference>
<reference evidence="2 3" key="1">
    <citation type="submission" date="2018-10" db="EMBL/GenBank/DDBJ databases">
        <title>Lactobacillus sp. R7 and Lactobacillus sp. R19 isolated from fermented mustard green product of Taiwan.</title>
        <authorList>
            <person name="Lin S.-T."/>
        </authorList>
    </citation>
    <scope>NUCLEOTIDE SEQUENCE [LARGE SCALE GENOMIC DNA]</scope>
    <source>
        <strain evidence="2 3">BCRC 81127</strain>
    </source>
</reference>
<evidence type="ECO:0000313" key="3">
    <source>
        <dbReference type="Proteomes" id="UP000298021"/>
    </source>
</evidence>
<dbReference type="Proteomes" id="UP000298021">
    <property type="component" value="Unassembled WGS sequence"/>
</dbReference>
<dbReference type="InterPro" id="IPR057238">
    <property type="entry name" value="DUF7916"/>
</dbReference>
<dbReference type="GO" id="GO:0016787">
    <property type="term" value="F:hydrolase activity"/>
    <property type="evidence" value="ECO:0007669"/>
    <property type="project" value="UniProtKB-KW"/>
</dbReference>
<organism evidence="2 3">
    <name type="scientific">Companilactobacillus suantsaicola</name>
    <dbReference type="NCBI Taxonomy" id="2487723"/>
    <lineage>
        <taxon>Bacteria</taxon>
        <taxon>Bacillati</taxon>
        <taxon>Bacillota</taxon>
        <taxon>Bacilli</taxon>
        <taxon>Lactobacillales</taxon>
        <taxon>Lactobacillaceae</taxon>
        <taxon>Companilactobacillus</taxon>
    </lineage>
</organism>
<keyword evidence="2" id="KW-0378">Hydrolase</keyword>
<dbReference type="InterPro" id="IPR011060">
    <property type="entry name" value="RibuloseP-bd_barrel"/>
</dbReference>
<dbReference type="SUPFAM" id="SSF51366">
    <property type="entry name" value="Ribulose-phoshate binding barrel"/>
    <property type="match status" value="1"/>
</dbReference>